<feature type="transmembrane region" description="Helical" evidence="7">
    <location>
        <begin position="48"/>
        <end position="68"/>
    </location>
</feature>
<proteinExistence type="inferred from homology"/>
<comment type="subcellular location">
    <subcellularLocation>
        <location evidence="7">Cell inner membrane</location>
        <topology evidence="7">Multi-pass membrane protein</topology>
    </subcellularLocation>
    <subcellularLocation>
        <location evidence="1">Cell membrane</location>
        <topology evidence="1">Multi-pass membrane protein</topology>
    </subcellularLocation>
</comment>
<keyword evidence="4 7" id="KW-0812">Transmembrane</keyword>
<dbReference type="InterPro" id="IPR049177">
    <property type="entry name" value="MgtC_SapB_SrpB_YhiD_N"/>
</dbReference>
<evidence type="ECO:0000256" key="5">
    <source>
        <dbReference type="ARBA" id="ARBA00022989"/>
    </source>
</evidence>
<evidence type="ECO:0000259" key="8">
    <source>
        <dbReference type="Pfam" id="PF02308"/>
    </source>
</evidence>
<feature type="transmembrane region" description="Helical" evidence="7">
    <location>
        <begin position="17"/>
        <end position="36"/>
    </location>
</feature>
<keyword evidence="6 7" id="KW-0472">Membrane</keyword>
<feature type="domain" description="MgtC/SapB/SrpB/YhiD N-terminal" evidence="8">
    <location>
        <begin position="27"/>
        <end position="151"/>
    </location>
</feature>
<evidence type="ECO:0000256" key="1">
    <source>
        <dbReference type="ARBA" id="ARBA00004651"/>
    </source>
</evidence>
<keyword evidence="5 7" id="KW-1133">Transmembrane helix</keyword>
<dbReference type="PANTHER" id="PTHR33778">
    <property type="entry name" value="PROTEIN MGTC"/>
    <property type="match status" value="1"/>
</dbReference>
<dbReference type="PANTHER" id="PTHR33778:SF1">
    <property type="entry name" value="MAGNESIUM TRANSPORTER YHID-RELATED"/>
    <property type="match status" value="1"/>
</dbReference>
<evidence type="ECO:0000256" key="6">
    <source>
        <dbReference type="ARBA" id="ARBA00023136"/>
    </source>
</evidence>
<sequence length="162" mass="16878">MWQQITAELSSNGGPPIIIIAVRILGTIIFCGLIGYERELHKNSAGLRTNILVGVAAAAFALITLTMLDTPMAGDDVQADPLRLVEAVTNGVAFLAAGIIVFSKGEVRGLTTGASLWISASIGLATGLGYWAIAAMVTMVGVFVLLVLRQAQIAIGLKGKDE</sequence>
<evidence type="ECO:0000313" key="9">
    <source>
        <dbReference type="EMBL" id="MCY0096940.1"/>
    </source>
</evidence>
<comment type="similarity">
    <text evidence="2 7">Belongs to the MgtC/SapB family.</text>
</comment>
<evidence type="ECO:0000256" key="2">
    <source>
        <dbReference type="ARBA" id="ARBA00009298"/>
    </source>
</evidence>
<comment type="caution">
    <text evidence="9">The sequence shown here is derived from an EMBL/GenBank/DDBJ whole genome shotgun (WGS) entry which is preliminary data.</text>
</comment>
<keyword evidence="7" id="KW-0997">Cell inner membrane</keyword>
<reference evidence="9" key="1">
    <citation type="submission" date="2022-10" db="EMBL/GenBank/DDBJ databases">
        <title>Hoeflea sp. J2-29, isolated from marine algae.</title>
        <authorList>
            <person name="Kristyanto S."/>
            <person name="Kim J.M."/>
            <person name="Jeon C.O."/>
        </authorList>
    </citation>
    <scope>NUCLEOTIDE SEQUENCE</scope>
    <source>
        <strain evidence="9">J2-29</strain>
    </source>
</reference>
<protein>
    <recommendedName>
        <fullName evidence="7">Protein MgtC</fullName>
    </recommendedName>
</protein>
<evidence type="ECO:0000313" key="10">
    <source>
        <dbReference type="Proteomes" id="UP001081283"/>
    </source>
</evidence>
<dbReference type="Proteomes" id="UP001081283">
    <property type="component" value="Unassembled WGS sequence"/>
</dbReference>
<evidence type="ECO:0000256" key="7">
    <source>
        <dbReference type="RuleBase" id="RU365041"/>
    </source>
</evidence>
<dbReference type="Pfam" id="PF02308">
    <property type="entry name" value="MgtC"/>
    <property type="match status" value="1"/>
</dbReference>
<dbReference type="InterPro" id="IPR003416">
    <property type="entry name" value="MgtC/SapB/SrpB/YhiD_fam"/>
</dbReference>
<dbReference type="PRINTS" id="PR01837">
    <property type="entry name" value="MGTCSAPBPROT"/>
</dbReference>
<accession>A0ABT3YM20</accession>
<evidence type="ECO:0000256" key="4">
    <source>
        <dbReference type="ARBA" id="ARBA00022692"/>
    </source>
</evidence>
<keyword evidence="10" id="KW-1185">Reference proteome</keyword>
<dbReference type="RefSeq" id="WP_267614773.1">
    <property type="nucleotide sequence ID" value="NZ_JAOVZQ010000001.1"/>
</dbReference>
<organism evidence="9 10">
    <name type="scientific">Hoeflea ulvae</name>
    <dbReference type="NCBI Taxonomy" id="2983764"/>
    <lineage>
        <taxon>Bacteria</taxon>
        <taxon>Pseudomonadati</taxon>
        <taxon>Pseudomonadota</taxon>
        <taxon>Alphaproteobacteria</taxon>
        <taxon>Hyphomicrobiales</taxon>
        <taxon>Rhizobiaceae</taxon>
        <taxon>Hoeflea</taxon>
    </lineage>
</organism>
<name>A0ABT3YM20_9HYPH</name>
<keyword evidence="3" id="KW-1003">Cell membrane</keyword>
<evidence type="ECO:0000256" key="3">
    <source>
        <dbReference type="ARBA" id="ARBA00022475"/>
    </source>
</evidence>
<gene>
    <name evidence="9" type="ORF">OEG82_23450</name>
</gene>
<feature type="transmembrane region" description="Helical" evidence="7">
    <location>
        <begin position="128"/>
        <end position="148"/>
    </location>
</feature>
<dbReference type="EMBL" id="JAOVZQ010000001">
    <property type="protein sequence ID" value="MCY0096940.1"/>
    <property type="molecule type" value="Genomic_DNA"/>
</dbReference>